<dbReference type="Gene3D" id="3.40.50.300">
    <property type="entry name" value="P-loop containing nucleotide triphosphate hydrolases"/>
    <property type="match status" value="1"/>
</dbReference>
<name>A0ABR2HD51_9EUKA</name>
<feature type="domain" description="AAA+ ATPase" evidence="3">
    <location>
        <begin position="88"/>
        <end position="285"/>
    </location>
</feature>
<dbReference type="InterPro" id="IPR027417">
    <property type="entry name" value="P-loop_NTPase"/>
</dbReference>
<evidence type="ECO:0000259" key="3">
    <source>
        <dbReference type="SMART" id="SM00382"/>
    </source>
</evidence>
<accession>A0ABR2HD51</accession>
<dbReference type="PANTHER" id="PTHR46457:SF1">
    <property type="entry name" value="DNA REPAIR PROTEIN RAD51 HOMOLOG 4"/>
    <property type="match status" value="1"/>
</dbReference>
<dbReference type="EMBL" id="JAPFFF010000031">
    <property type="protein sequence ID" value="KAK8844946.1"/>
    <property type="molecule type" value="Genomic_DNA"/>
</dbReference>
<organism evidence="4 5">
    <name type="scientific">Tritrichomonas musculus</name>
    <dbReference type="NCBI Taxonomy" id="1915356"/>
    <lineage>
        <taxon>Eukaryota</taxon>
        <taxon>Metamonada</taxon>
        <taxon>Parabasalia</taxon>
        <taxon>Tritrichomonadida</taxon>
        <taxon>Tritrichomonadidae</taxon>
        <taxon>Tritrichomonas</taxon>
    </lineage>
</organism>
<dbReference type="Proteomes" id="UP001470230">
    <property type="component" value="Unassembled WGS sequence"/>
</dbReference>
<evidence type="ECO:0000313" key="4">
    <source>
        <dbReference type="EMBL" id="KAK8844946.1"/>
    </source>
</evidence>
<protein>
    <submittedName>
        <fullName evidence="4">DNA repair protein rad51d</fullName>
    </submittedName>
</protein>
<evidence type="ECO:0000256" key="1">
    <source>
        <dbReference type="ARBA" id="ARBA00004123"/>
    </source>
</evidence>
<proteinExistence type="predicted"/>
<sequence length="350" mass="38994">MTILSPELRQRIVSAFNLNDVATDIDFAKFPLSKISNPFEKRAEPFAQYKSLIFNQNINSKFVVASEIPDKEPLSTSMDFLFGGPFYRGEVTSIEGGPGVGKTRLCVKIAHEVACSGRVLYIDADISLQPNVLRQILKSLNLPFAPQSFTDAVGHTYNSNYVIRQFNESSLPELSISSLFHVAICSSPDDLFNIINLYVKNVHPDLIIVDSAISLFQSLQGVDCPGGSMIQEFAIEFKKIVQECNCVGIVTNSLRSQPSHGSIVPADSMANNYTSSNTSYIKDTSKPLPFFGKMYTSLWHQRLLIFSKAYFTSTCDLVSSPRYPYQRKNILIQTLTETPSEETLDYGSLM</sequence>
<keyword evidence="2" id="KW-0539">Nucleus</keyword>
<dbReference type="SMART" id="SM00382">
    <property type="entry name" value="AAA"/>
    <property type="match status" value="1"/>
</dbReference>
<evidence type="ECO:0000256" key="2">
    <source>
        <dbReference type="ARBA" id="ARBA00023242"/>
    </source>
</evidence>
<gene>
    <name evidence="4" type="ORF">M9Y10_021119</name>
</gene>
<reference evidence="4 5" key="1">
    <citation type="submission" date="2024-04" db="EMBL/GenBank/DDBJ databases">
        <title>Tritrichomonas musculus Genome.</title>
        <authorList>
            <person name="Alves-Ferreira E."/>
            <person name="Grigg M."/>
            <person name="Lorenzi H."/>
            <person name="Galac M."/>
        </authorList>
    </citation>
    <scope>NUCLEOTIDE SEQUENCE [LARGE SCALE GENOMIC DNA]</scope>
    <source>
        <strain evidence="4 5">EAF2021</strain>
    </source>
</reference>
<comment type="subcellular location">
    <subcellularLocation>
        <location evidence="1">Nucleus</location>
    </subcellularLocation>
</comment>
<dbReference type="PANTHER" id="PTHR46457">
    <property type="entry name" value="DNA REPAIR PROTEIN RAD51 HOMOLOG 4"/>
    <property type="match status" value="1"/>
</dbReference>
<keyword evidence="5" id="KW-1185">Reference proteome</keyword>
<dbReference type="InterPro" id="IPR003593">
    <property type="entry name" value="AAA+_ATPase"/>
</dbReference>
<evidence type="ECO:0000313" key="5">
    <source>
        <dbReference type="Proteomes" id="UP001470230"/>
    </source>
</evidence>
<dbReference type="SUPFAM" id="SSF52540">
    <property type="entry name" value="P-loop containing nucleoside triphosphate hydrolases"/>
    <property type="match status" value="1"/>
</dbReference>
<comment type="caution">
    <text evidence="4">The sequence shown here is derived from an EMBL/GenBank/DDBJ whole genome shotgun (WGS) entry which is preliminary data.</text>
</comment>
<dbReference type="InterPro" id="IPR051988">
    <property type="entry name" value="HRR_RAD51_Paralog"/>
</dbReference>